<comment type="caution">
    <text evidence="2">The sequence shown here is derived from an EMBL/GenBank/DDBJ whole genome shotgun (WGS) entry which is preliminary data.</text>
</comment>
<organism evidence="2 3">
    <name type="scientific">Chiayiivirga flava</name>
    <dbReference type="NCBI Taxonomy" id="659595"/>
    <lineage>
        <taxon>Bacteria</taxon>
        <taxon>Pseudomonadati</taxon>
        <taxon>Pseudomonadota</taxon>
        <taxon>Gammaproteobacteria</taxon>
        <taxon>Lysobacterales</taxon>
        <taxon>Lysobacteraceae</taxon>
        <taxon>Chiayiivirga</taxon>
    </lineage>
</organism>
<feature type="transmembrane region" description="Helical" evidence="1">
    <location>
        <begin position="351"/>
        <end position="369"/>
    </location>
</feature>
<feature type="transmembrane region" description="Helical" evidence="1">
    <location>
        <begin position="60"/>
        <end position="81"/>
    </location>
</feature>
<sequence>MAAALGLALTCAAFWPGWASSDSLQQYLTATGRLRLDDVHPPLMAGLWHLTDAMVPGSGGLFLLFATAWWGGLAACAWALFERPWQRWLATALVGLWPAAFLLLAHVWKDVGMAAALLVAVAATLRWQGGGTRWSGAIALLALVAACGFRHNGVFAAWPLLVWLCWPGANAAARVRWRVGAVVLLSLVLVATPATIARLSGAARGDAWTVVALWDIGAISVAQDRMLMPASLVMPDLTVDELRAGYLPYANPPIFGSGKLLLSLFVPYTDAQRAALREAWWNAVRRHPRDYLAHRTALAWHLLLGYDAALPYQLVYVPERLVDIDTQPRLAPLPPDDLGARAARRLWTTPLFAGALYLALASFAIAGALRASRRAVRAPVFALSASAFGNALPLLAIAGSAEFRYLAWSVVAALLAVLAAWLAQQRRPVVLH</sequence>
<dbReference type="AlphaFoldDB" id="A0A7W8G0H6"/>
<reference evidence="2 3" key="1">
    <citation type="submission" date="2020-08" db="EMBL/GenBank/DDBJ databases">
        <title>Genomic Encyclopedia of Type Strains, Phase IV (KMG-IV): sequencing the most valuable type-strain genomes for metagenomic binning, comparative biology and taxonomic classification.</title>
        <authorList>
            <person name="Goeker M."/>
        </authorList>
    </citation>
    <scope>NUCLEOTIDE SEQUENCE [LARGE SCALE GENOMIC DNA]</scope>
    <source>
        <strain evidence="2 3">DSM 24163</strain>
    </source>
</reference>
<dbReference type="EMBL" id="JACHHP010000002">
    <property type="protein sequence ID" value="MBB5207758.1"/>
    <property type="molecule type" value="Genomic_DNA"/>
</dbReference>
<gene>
    <name evidence="2" type="ORF">HNQ52_001287</name>
</gene>
<feature type="transmembrane region" description="Helical" evidence="1">
    <location>
        <begin position="175"/>
        <end position="196"/>
    </location>
</feature>
<keyword evidence="1" id="KW-1133">Transmembrane helix</keyword>
<keyword evidence="1" id="KW-0472">Membrane</keyword>
<evidence type="ECO:0000313" key="2">
    <source>
        <dbReference type="EMBL" id="MBB5207758.1"/>
    </source>
</evidence>
<evidence type="ECO:0000313" key="3">
    <source>
        <dbReference type="Proteomes" id="UP000521199"/>
    </source>
</evidence>
<name>A0A7W8G0H6_9GAMM</name>
<evidence type="ECO:0000256" key="1">
    <source>
        <dbReference type="SAM" id="Phobius"/>
    </source>
</evidence>
<dbReference type="Proteomes" id="UP000521199">
    <property type="component" value="Unassembled WGS sequence"/>
</dbReference>
<feature type="transmembrane region" description="Helical" evidence="1">
    <location>
        <begin position="405"/>
        <end position="423"/>
    </location>
</feature>
<keyword evidence="1" id="KW-0812">Transmembrane</keyword>
<keyword evidence="3" id="KW-1185">Reference proteome</keyword>
<feature type="transmembrane region" description="Helical" evidence="1">
    <location>
        <begin position="139"/>
        <end position="163"/>
    </location>
</feature>
<feature type="transmembrane region" description="Helical" evidence="1">
    <location>
        <begin position="381"/>
        <end position="399"/>
    </location>
</feature>
<feature type="transmembrane region" description="Helical" evidence="1">
    <location>
        <begin position="111"/>
        <end position="127"/>
    </location>
</feature>
<proteinExistence type="predicted"/>
<feature type="transmembrane region" description="Helical" evidence="1">
    <location>
        <begin position="88"/>
        <end position="105"/>
    </location>
</feature>
<accession>A0A7W8G0H6</accession>
<dbReference type="RefSeq" id="WP_183960290.1">
    <property type="nucleotide sequence ID" value="NZ_JACHHP010000002.1"/>
</dbReference>
<protein>
    <recommendedName>
        <fullName evidence="4">Glycosyltransferase RgtA/B/C/D-like domain-containing protein</fullName>
    </recommendedName>
</protein>
<evidence type="ECO:0008006" key="4">
    <source>
        <dbReference type="Google" id="ProtNLM"/>
    </source>
</evidence>